<dbReference type="EC" id="5.6.2.4" evidence="7"/>
<organism evidence="10 11">
    <name type="scientific">Shewanella inventionis</name>
    <dbReference type="NCBI Taxonomy" id="1738770"/>
    <lineage>
        <taxon>Bacteria</taxon>
        <taxon>Pseudomonadati</taxon>
        <taxon>Pseudomonadota</taxon>
        <taxon>Gammaproteobacteria</taxon>
        <taxon>Alteromonadales</taxon>
        <taxon>Shewanellaceae</taxon>
        <taxon>Shewanella</taxon>
    </lineage>
</organism>
<evidence type="ECO:0000256" key="5">
    <source>
        <dbReference type="ARBA" id="ARBA00023235"/>
    </source>
</evidence>
<keyword evidence="5" id="KW-0413">Isomerase</keyword>
<dbReference type="PROSITE" id="PS51194">
    <property type="entry name" value="HELICASE_CTER"/>
    <property type="match status" value="1"/>
</dbReference>
<feature type="domain" description="Helicase C-terminal" evidence="9">
    <location>
        <begin position="355"/>
        <end position="506"/>
    </location>
</feature>
<feature type="domain" description="Helicase ATP-binding" evidence="8">
    <location>
        <begin position="146"/>
        <end position="330"/>
    </location>
</feature>
<dbReference type="PANTHER" id="PTHR13710">
    <property type="entry name" value="DNA HELICASE RECQ FAMILY MEMBER"/>
    <property type="match status" value="1"/>
</dbReference>
<keyword evidence="11" id="KW-1185">Reference proteome</keyword>
<gene>
    <name evidence="10" type="ORF">GCM10011607_37980</name>
</gene>
<dbReference type="InterPro" id="IPR001650">
    <property type="entry name" value="Helicase_C-like"/>
</dbReference>
<evidence type="ECO:0000313" key="10">
    <source>
        <dbReference type="EMBL" id="GGB73947.1"/>
    </source>
</evidence>
<dbReference type="InterPro" id="IPR027417">
    <property type="entry name" value="P-loop_NTPase"/>
</dbReference>
<dbReference type="SUPFAM" id="SSF52540">
    <property type="entry name" value="P-loop containing nucleoside triphosphate hydrolases"/>
    <property type="match status" value="1"/>
</dbReference>
<dbReference type="SMART" id="SM00490">
    <property type="entry name" value="HELICc"/>
    <property type="match status" value="1"/>
</dbReference>
<dbReference type="PANTHER" id="PTHR13710:SF105">
    <property type="entry name" value="ATP-DEPENDENT DNA HELICASE Q1"/>
    <property type="match status" value="1"/>
</dbReference>
<dbReference type="SMART" id="SM00487">
    <property type="entry name" value="DEXDc"/>
    <property type="match status" value="1"/>
</dbReference>
<dbReference type="InterPro" id="IPR014001">
    <property type="entry name" value="Helicase_ATP-bd"/>
</dbReference>
<evidence type="ECO:0000256" key="4">
    <source>
        <dbReference type="ARBA" id="ARBA00023125"/>
    </source>
</evidence>
<dbReference type="Pfam" id="PF00271">
    <property type="entry name" value="Helicase_C"/>
    <property type="match status" value="1"/>
</dbReference>
<evidence type="ECO:0000313" key="11">
    <source>
        <dbReference type="Proteomes" id="UP000617555"/>
    </source>
</evidence>
<dbReference type="RefSeq" id="WP_188740872.1">
    <property type="nucleotide sequence ID" value="NZ_BMII01000043.1"/>
</dbReference>
<dbReference type="Proteomes" id="UP000617555">
    <property type="component" value="Unassembled WGS sequence"/>
</dbReference>
<dbReference type="PROSITE" id="PS51192">
    <property type="entry name" value="HELICASE_ATP_BIND_1"/>
    <property type="match status" value="1"/>
</dbReference>
<name>A0ABQ1JQ21_9GAMM</name>
<evidence type="ECO:0000256" key="3">
    <source>
        <dbReference type="ARBA" id="ARBA00022840"/>
    </source>
</evidence>
<keyword evidence="4" id="KW-0238">DNA-binding</keyword>
<comment type="caution">
    <text evidence="10">The sequence shown here is derived from an EMBL/GenBank/DDBJ whole genome shotgun (WGS) entry which is preliminary data.</text>
</comment>
<dbReference type="Gene3D" id="3.40.50.300">
    <property type="entry name" value="P-loop containing nucleotide triphosphate hydrolases"/>
    <property type="match status" value="2"/>
</dbReference>
<evidence type="ECO:0000259" key="9">
    <source>
        <dbReference type="PROSITE" id="PS51194"/>
    </source>
</evidence>
<reference evidence="11" key="1">
    <citation type="journal article" date="2019" name="Int. J. Syst. Evol. Microbiol.">
        <title>The Global Catalogue of Microorganisms (GCM) 10K type strain sequencing project: providing services to taxonomists for standard genome sequencing and annotation.</title>
        <authorList>
            <consortium name="The Broad Institute Genomics Platform"/>
            <consortium name="The Broad Institute Genome Sequencing Center for Infectious Disease"/>
            <person name="Wu L."/>
            <person name="Ma J."/>
        </authorList>
    </citation>
    <scope>NUCLEOTIDE SEQUENCE [LARGE SCALE GENOMIC DNA]</scope>
    <source>
        <strain evidence="11">CGMCC 1.15339</strain>
    </source>
</reference>
<dbReference type="InterPro" id="IPR011545">
    <property type="entry name" value="DEAD/DEAH_box_helicase_dom"/>
</dbReference>
<sequence>MRFWEFYPTEKKSELVSNIEVFNDTQFKNRLLRALDSSDLSLNEFWYLVKDLLAGDNKGNESSLFFGIRPTTEQFKIALKCGLKFDAASMSVVLDLGALSKYIKPVYALNKKRYSVEPAHDPILKNLNLPYSTYTCQAQQEAVRTALSSESGATIIINLPTGCGKTLVTETLTAFSKTDELSVVVVPTTALALDQARRMTSFVKNIGFPTASEYAWRGDLKPDLKTRIKADILSGQQRVLFISPESMVGGLLPTLFKVTKSGKLKNVIFDEAHLIDTWGESFRPEFQKVGAFLNSLRQMGGVFRTVFLSATFSEQTLTTINTLFGHPGKHPVLVNGAFLRPELITQKTKVTEDTYFDDIIGKVLSSPKPLIVYGATKADCADLYNRLTALEIARLRLFTGDTNDKERNRIIRDWSENGVDIVVATSAFGVGMDKSDVRTIIHAGISENIDSFYQEIGRSGRDGKAAYCEVIYHAKQLNRQSQNKKISTEIGYVRWQSMWSHRSEVSEGIYQVRVSTQASHIERNTDANEIWNWKTLLMMQRAGLIRLSYPELSDMPSDKEEQPAFWEDFSGKVLVETLHDRHIIEETWESIVEPHRWREIAIERQRINYLLSWINGQAKLCGILQKSYQLNGYMPIKSCGTCDVANNTPERLSLVGESIRVTKPTEDYPENRLYYFEPLAQTVEDIIRAFRRALLDGKVVMLVCSEQFLKDADPYLNHLKFLVWFYSPLSDYLNDKCALNDYPKFIIQDNINGLEVPKLPDEWLEKYSNILVANSCLNDPAHPYRRWWESDNSIQPLSFIVNS</sequence>
<keyword evidence="3" id="KW-0067">ATP-binding</keyword>
<protein>
    <recommendedName>
        <fullName evidence="7">DNA 3'-5' helicase</fullName>
        <ecNumber evidence="7">5.6.2.4</ecNumber>
    </recommendedName>
</protein>
<evidence type="ECO:0000256" key="7">
    <source>
        <dbReference type="ARBA" id="ARBA00034808"/>
    </source>
</evidence>
<accession>A0ABQ1JQ21</accession>
<proteinExistence type="inferred from homology"/>
<evidence type="ECO:0000256" key="1">
    <source>
        <dbReference type="ARBA" id="ARBA00005446"/>
    </source>
</evidence>
<evidence type="ECO:0000259" key="8">
    <source>
        <dbReference type="PROSITE" id="PS51192"/>
    </source>
</evidence>
<evidence type="ECO:0000256" key="2">
    <source>
        <dbReference type="ARBA" id="ARBA00022741"/>
    </source>
</evidence>
<evidence type="ECO:0000256" key="6">
    <source>
        <dbReference type="ARBA" id="ARBA00034617"/>
    </source>
</evidence>
<dbReference type="EMBL" id="BMII01000043">
    <property type="protein sequence ID" value="GGB73947.1"/>
    <property type="molecule type" value="Genomic_DNA"/>
</dbReference>
<comment type="similarity">
    <text evidence="1">Belongs to the helicase family. RecQ subfamily.</text>
</comment>
<keyword evidence="2" id="KW-0547">Nucleotide-binding</keyword>
<comment type="catalytic activity">
    <reaction evidence="6">
        <text>Couples ATP hydrolysis with the unwinding of duplex DNA by translocating in the 3'-5' direction.</text>
        <dbReference type="EC" id="5.6.2.4"/>
    </reaction>
</comment>
<dbReference type="NCBIfam" id="NF041063">
    <property type="entry name" value="DpdF"/>
    <property type="match status" value="1"/>
</dbReference>
<dbReference type="Pfam" id="PF00270">
    <property type="entry name" value="DEAD"/>
    <property type="match status" value="1"/>
</dbReference>